<organism evidence="1 2">
    <name type="scientific">Sphingobium yanoikuyae</name>
    <name type="common">Sphingomonas yanoikuyae</name>
    <dbReference type="NCBI Taxonomy" id="13690"/>
    <lineage>
        <taxon>Bacteria</taxon>
        <taxon>Pseudomonadati</taxon>
        <taxon>Pseudomonadota</taxon>
        <taxon>Alphaproteobacteria</taxon>
        <taxon>Sphingomonadales</taxon>
        <taxon>Sphingomonadaceae</taxon>
        <taxon>Sphingobium</taxon>
    </lineage>
</organism>
<evidence type="ECO:0000313" key="2">
    <source>
        <dbReference type="Proteomes" id="UP000502611"/>
    </source>
</evidence>
<dbReference type="Proteomes" id="UP000502611">
    <property type="component" value="Chromosome"/>
</dbReference>
<dbReference type="Gene3D" id="1.10.490.10">
    <property type="entry name" value="Globins"/>
    <property type="match status" value="1"/>
</dbReference>
<reference evidence="1 2" key="1">
    <citation type="submission" date="2020-04" db="EMBL/GenBank/DDBJ databases">
        <title>The Whole Genome Analysis of High salt-tolerant Sphingobium yanoikuyae YC-XJ2 with Aryl organophosphorus flame retardants (aryl-OPFRs)-degrading capacity and characteristics of Related phosphotriesterase.</title>
        <authorList>
            <person name="Li X."/>
        </authorList>
    </citation>
    <scope>NUCLEOTIDE SEQUENCE [LARGE SCALE GENOMIC DNA]</scope>
    <source>
        <strain evidence="1 2">YC-XJ2</strain>
    </source>
</reference>
<dbReference type="InterPro" id="IPR012292">
    <property type="entry name" value="Globin/Proto"/>
</dbReference>
<dbReference type="GO" id="GO:0020037">
    <property type="term" value="F:heme binding"/>
    <property type="evidence" value="ECO:0007669"/>
    <property type="project" value="InterPro"/>
</dbReference>
<dbReference type="EMBL" id="CP053021">
    <property type="protein sequence ID" value="QJR04855.1"/>
    <property type="molecule type" value="Genomic_DNA"/>
</dbReference>
<dbReference type="CDD" id="cd08916">
    <property type="entry name" value="TrHb3_P"/>
    <property type="match status" value="1"/>
</dbReference>
<accession>A0A6M4GCD3</accession>
<protein>
    <submittedName>
        <fullName evidence="1">Group III truncated hemoglobin</fullName>
    </submittedName>
</protein>
<dbReference type="SUPFAM" id="SSF46458">
    <property type="entry name" value="Globin-like"/>
    <property type="match status" value="1"/>
</dbReference>
<sequence length="150" mass="16698">MTSNHAEQARARKMADALACGIDDAFISQLVERFYSTVRQDDMLGPIFAERIGDWPHHLARMKDFWASVMLESGRFSGNPMRKHIAIGGLDEAHFARWQSLWNQTLDRIAQNAAVADRFREAALRIGESLLTGIKIDRGGLAAISARASS</sequence>
<evidence type="ECO:0000313" key="1">
    <source>
        <dbReference type="EMBL" id="QJR04855.1"/>
    </source>
</evidence>
<gene>
    <name evidence="1" type="ORF">HH800_23245</name>
</gene>
<proteinExistence type="predicted"/>
<dbReference type="AlphaFoldDB" id="A0A6M4GCD3"/>
<dbReference type="GO" id="GO:0019825">
    <property type="term" value="F:oxygen binding"/>
    <property type="evidence" value="ECO:0007669"/>
    <property type="project" value="InterPro"/>
</dbReference>
<dbReference type="InterPro" id="IPR009050">
    <property type="entry name" value="Globin-like_sf"/>
</dbReference>
<name>A0A6M4GCD3_SPHYA</name>